<protein>
    <submittedName>
        <fullName evidence="1">Uncharacterized protein</fullName>
    </submittedName>
</protein>
<dbReference type="Proteomes" id="UP000295087">
    <property type="component" value="Unassembled WGS sequence"/>
</dbReference>
<comment type="caution">
    <text evidence="1">The sequence shown here is derived from an EMBL/GenBank/DDBJ whole genome shotgun (WGS) entry which is preliminary data.</text>
</comment>
<name>A0A4R6PLH3_NOCIG</name>
<dbReference type="EMBL" id="SNXK01000003">
    <property type="protein sequence ID" value="TDP38666.1"/>
    <property type="molecule type" value="Genomic_DNA"/>
</dbReference>
<organism evidence="1 2">
    <name type="scientific">Nocardia ignorata</name>
    <dbReference type="NCBI Taxonomy" id="145285"/>
    <lineage>
        <taxon>Bacteria</taxon>
        <taxon>Bacillati</taxon>
        <taxon>Actinomycetota</taxon>
        <taxon>Actinomycetes</taxon>
        <taxon>Mycobacteriales</taxon>
        <taxon>Nocardiaceae</taxon>
        <taxon>Nocardia</taxon>
    </lineage>
</organism>
<evidence type="ECO:0000313" key="1">
    <source>
        <dbReference type="EMBL" id="TDP38666.1"/>
    </source>
</evidence>
<accession>A0A4R6PLH3</accession>
<dbReference type="InterPro" id="IPR010982">
    <property type="entry name" value="Lambda_DNA-bd_dom_sf"/>
</dbReference>
<reference evidence="1 2" key="1">
    <citation type="submission" date="2019-03" db="EMBL/GenBank/DDBJ databases">
        <title>Genomic Encyclopedia of Type Strains, Phase IV (KMG-IV): sequencing the most valuable type-strain genomes for metagenomic binning, comparative biology and taxonomic classification.</title>
        <authorList>
            <person name="Goeker M."/>
        </authorList>
    </citation>
    <scope>NUCLEOTIDE SEQUENCE [LARGE SCALE GENOMIC DNA]</scope>
    <source>
        <strain evidence="1 2">DSM 44496</strain>
    </source>
</reference>
<dbReference type="RefSeq" id="WP_067486612.1">
    <property type="nucleotide sequence ID" value="NZ_JBHXPO010000006.1"/>
</dbReference>
<dbReference type="GO" id="GO:0003677">
    <property type="term" value="F:DNA binding"/>
    <property type="evidence" value="ECO:0007669"/>
    <property type="project" value="InterPro"/>
</dbReference>
<dbReference type="Gene3D" id="1.10.260.40">
    <property type="entry name" value="lambda repressor-like DNA-binding domains"/>
    <property type="match status" value="1"/>
</dbReference>
<gene>
    <name evidence="1" type="ORF">DFR75_103323</name>
</gene>
<sequence length="130" mass="14327">MALPLARKIDRMIAYSHRWDEPAMNNEQIAAALTEALGRTVAPCEIAALRTGAVLEVTREVADALCALCGVTDVAYLLPVGDEDVDIDLRLQLWTLARDRGVQHVAARALTRDKLRELIADLRALPARTR</sequence>
<dbReference type="AlphaFoldDB" id="A0A4R6PLH3"/>
<keyword evidence="2" id="KW-1185">Reference proteome</keyword>
<evidence type="ECO:0000313" key="2">
    <source>
        <dbReference type="Proteomes" id="UP000295087"/>
    </source>
</evidence>
<proteinExistence type="predicted"/>